<evidence type="ECO:0000313" key="3">
    <source>
        <dbReference type="EMBL" id="QAR31018.1"/>
    </source>
</evidence>
<evidence type="ECO:0000259" key="2">
    <source>
        <dbReference type="Pfam" id="PF07510"/>
    </source>
</evidence>
<evidence type="ECO:0000259" key="1">
    <source>
        <dbReference type="Pfam" id="PF03235"/>
    </source>
</evidence>
<dbReference type="RefSeq" id="WP_128501473.1">
    <property type="nucleotide sequence ID" value="NZ_CP035107.1"/>
</dbReference>
<accession>A0A410JSI1</accession>
<dbReference type="PANTHER" id="PTHR35149">
    <property type="entry name" value="SLL5132 PROTEIN"/>
    <property type="match status" value="1"/>
</dbReference>
<dbReference type="InterPro" id="IPR004919">
    <property type="entry name" value="GmrSD_N"/>
</dbReference>
<dbReference type="OrthoDB" id="9798761at2"/>
<dbReference type="AlphaFoldDB" id="A0A410JSI1"/>
<evidence type="ECO:0000313" key="4">
    <source>
        <dbReference type="Proteomes" id="UP000287701"/>
    </source>
</evidence>
<gene>
    <name evidence="3" type="ORF">EQP59_06545</name>
</gene>
<dbReference type="Proteomes" id="UP000287701">
    <property type="component" value="Chromosome"/>
</dbReference>
<feature type="domain" description="GmrSD restriction endonucleases N-terminal" evidence="1">
    <location>
        <begin position="18"/>
        <end position="263"/>
    </location>
</feature>
<protein>
    <submittedName>
        <fullName evidence="3">DUF262 domain-containing protein</fullName>
    </submittedName>
</protein>
<sequence length="603" mass="70269">MAKNIEPTLKLISRYLKLEKDEIFLIPEYQRSYSWTINQCDKLWQDIESFINSDANDPYFFGTIIVDCSITNKFSLIDGQQRTTTFLILLKALLMRLNIALKNITDDEDSERLKAGLKANRNKIMSLLYKAEAEDIPAMLKNKENTKGILILENNSINELFPDEVSKIVEADDFTEAEQGVHKIPRKQKDNKYTNHFRNFKFFFNKLFEKSDSQLNQFAKVFLEKCQVIEIRSWQIEQAITMFNSLNSTGMPLADADIISAQLYSNAGENKQEFNEQWERINKLASELNERKIANIDAILQQFMYINRATNLEYIKGTSVDVTTPGLRRYYTDLRKELLNHPKTLCDNFEKIAKTWDLIKDYPTVKLLLKYNENAKLYLASYLYRFELEEISQNVVDEICLCLLKIFVLLELVDAGYSSSKFKTFLFSENIKLVNKDISIKTIKKDFKDHINNNWEKGDIKKSIMGYDKNLLVYINEYLYSKAKNKPFNFSDNVNIEHIMPASGNNISIIRQDAGISTQEEFLSVVNQLGNKILLEEKINKSISNEWFKTKKQKSIHSKSGYKDSKYTIATSLTNYEKETWTKEDIEKATQKISERIVTFIFS</sequence>
<dbReference type="Pfam" id="PF07510">
    <property type="entry name" value="GmrSD_C"/>
    <property type="match status" value="1"/>
</dbReference>
<feature type="domain" description="GmrSD restriction endonucleases C-terminal" evidence="2">
    <location>
        <begin position="468"/>
        <end position="594"/>
    </location>
</feature>
<reference evidence="3 4" key="1">
    <citation type="submission" date="2019-01" db="EMBL/GenBank/DDBJ databases">
        <title>Whole Genome of Ornithobacterium rhinotracheale FARPER-174b.</title>
        <authorList>
            <person name="Tataje-Lavanda L.A."/>
            <person name="Montalvan A."/>
            <person name="Montesinos R."/>
            <person name="Zimic M."/>
            <person name="Fernandez-Sanchez M."/>
            <person name="Fernandez-Diaz M."/>
        </authorList>
    </citation>
    <scope>NUCLEOTIDE SEQUENCE [LARGE SCALE GENOMIC DNA]</scope>
    <source>
        <strain evidence="3 4">FARPER-174b</strain>
    </source>
</reference>
<dbReference type="Pfam" id="PF03235">
    <property type="entry name" value="GmrSD_N"/>
    <property type="match status" value="1"/>
</dbReference>
<name>A0A410JSI1_ORNRH</name>
<organism evidence="3 4">
    <name type="scientific">Ornithobacterium rhinotracheale</name>
    <dbReference type="NCBI Taxonomy" id="28251"/>
    <lineage>
        <taxon>Bacteria</taxon>
        <taxon>Pseudomonadati</taxon>
        <taxon>Bacteroidota</taxon>
        <taxon>Flavobacteriia</taxon>
        <taxon>Flavobacteriales</taxon>
        <taxon>Weeksellaceae</taxon>
        <taxon>Ornithobacterium</taxon>
    </lineage>
</organism>
<dbReference type="EMBL" id="CP035107">
    <property type="protein sequence ID" value="QAR31018.1"/>
    <property type="molecule type" value="Genomic_DNA"/>
</dbReference>
<dbReference type="PANTHER" id="PTHR35149:SF1">
    <property type="entry name" value="DUF5655 DOMAIN-CONTAINING PROTEIN"/>
    <property type="match status" value="1"/>
</dbReference>
<dbReference type="InterPro" id="IPR011089">
    <property type="entry name" value="GmrSD_C"/>
</dbReference>
<proteinExistence type="predicted"/>